<dbReference type="CDD" id="cd14066">
    <property type="entry name" value="STKc_IRAK"/>
    <property type="match status" value="1"/>
</dbReference>
<feature type="transmembrane region" description="Helical" evidence="19">
    <location>
        <begin position="505"/>
        <end position="530"/>
    </location>
</feature>
<dbReference type="Gene3D" id="3.80.10.10">
    <property type="entry name" value="Ribonuclease Inhibitor"/>
    <property type="match status" value="1"/>
</dbReference>
<dbReference type="SUPFAM" id="SSF52058">
    <property type="entry name" value="L domain-like"/>
    <property type="match status" value="1"/>
</dbReference>
<evidence type="ECO:0000256" key="17">
    <source>
        <dbReference type="ARBA" id="ARBA00048679"/>
    </source>
</evidence>
<reference evidence="23" key="1">
    <citation type="submission" date="2025-08" db="UniProtKB">
        <authorList>
            <consortium name="RefSeq"/>
        </authorList>
    </citation>
    <scope>IDENTIFICATION</scope>
    <source>
        <tissue evidence="23">Leaf</tissue>
    </source>
</reference>
<evidence type="ECO:0000256" key="20">
    <source>
        <dbReference type="SAM" id="SignalP"/>
    </source>
</evidence>
<evidence type="ECO:0000256" key="11">
    <source>
        <dbReference type="ARBA" id="ARBA00022777"/>
    </source>
</evidence>
<keyword evidence="14 19" id="KW-0472">Membrane</keyword>
<dbReference type="InterPro" id="IPR000719">
    <property type="entry name" value="Prot_kinase_dom"/>
</dbReference>
<accession>A0A6J1B567</accession>
<organism evidence="22 23">
    <name type="scientific">Herrania umbratica</name>
    <dbReference type="NCBI Taxonomy" id="108875"/>
    <lineage>
        <taxon>Eukaryota</taxon>
        <taxon>Viridiplantae</taxon>
        <taxon>Streptophyta</taxon>
        <taxon>Embryophyta</taxon>
        <taxon>Tracheophyta</taxon>
        <taxon>Spermatophyta</taxon>
        <taxon>Magnoliopsida</taxon>
        <taxon>eudicotyledons</taxon>
        <taxon>Gunneridae</taxon>
        <taxon>Pentapetalae</taxon>
        <taxon>rosids</taxon>
        <taxon>malvids</taxon>
        <taxon>Malvales</taxon>
        <taxon>Malvaceae</taxon>
        <taxon>Byttnerioideae</taxon>
        <taxon>Herrania</taxon>
    </lineage>
</organism>
<evidence type="ECO:0000256" key="10">
    <source>
        <dbReference type="ARBA" id="ARBA00022741"/>
    </source>
</evidence>
<dbReference type="SMART" id="SM00220">
    <property type="entry name" value="S_TKc"/>
    <property type="match status" value="1"/>
</dbReference>
<feature type="chain" id="PRO_5026773033" description="non-specific serine/threonine protein kinase" evidence="20">
    <location>
        <begin position="23"/>
        <end position="874"/>
    </location>
</feature>
<dbReference type="Gene3D" id="3.30.200.20">
    <property type="entry name" value="Phosphorylase Kinase, domain 1"/>
    <property type="match status" value="1"/>
</dbReference>
<evidence type="ECO:0000256" key="9">
    <source>
        <dbReference type="ARBA" id="ARBA00022737"/>
    </source>
</evidence>
<keyword evidence="10 18" id="KW-0547">Nucleotide-binding</keyword>
<keyword evidence="8 20" id="KW-0732">Signal</keyword>
<dbReference type="AlphaFoldDB" id="A0A6J1B567"/>
<name>A0A6J1B567_9ROSI</name>
<evidence type="ECO:0000256" key="19">
    <source>
        <dbReference type="SAM" id="Phobius"/>
    </source>
</evidence>
<evidence type="ECO:0000256" key="18">
    <source>
        <dbReference type="PROSITE-ProRule" id="PRU10141"/>
    </source>
</evidence>
<dbReference type="PANTHER" id="PTHR45631:SF202">
    <property type="entry name" value="SENESCENCE-INDUCED RECEPTOR-LIKE SERINE_THREONINE-PROTEIN KINASE"/>
    <property type="match status" value="1"/>
</dbReference>
<evidence type="ECO:0000313" key="23">
    <source>
        <dbReference type="RefSeq" id="XP_021294455.1"/>
    </source>
</evidence>
<keyword evidence="4" id="KW-0597">Phosphoprotein</keyword>
<evidence type="ECO:0000256" key="7">
    <source>
        <dbReference type="ARBA" id="ARBA00022692"/>
    </source>
</evidence>
<dbReference type="InterPro" id="IPR032675">
    <property type="entry name" value="LRR_dom_sf"/>
</dbReference>
<comment type="catalytic activity">
    <reaction evidence="16">
        <text>L-threonyl-[protein] + ATP = O-phospho-L-threonyl-[protein] + ADP + H(+)</text>
        <dbReference type="Rhea" id="RHEA:46608"/>
        <dbReference type="Rhea" id="RHEA-COMP:11060"/>
        <dbReference type="Rhea" id="RHEA-COMP:11605"/>
        <dbReference type="ChEBI" id="CHEBI:15378"/>
        <dbReference type="ChEBI" id="CHEBI:30013"/>
        <dbReference type="ChEBI" id="CHEBI:30616"/>
        <dbReference type="ChEBI" id="CHEBI:61977"/>
        <dbReference type="ChEBI" id="CHEBI:456216"/>
        <dbReference type="EC" id="2.7.11.1"/>
    </reaction>
</comment>
<dbReference type="PROSITE" id="PS00108">
    <property type="entry name" value="PROTEIN_KINASE_ST"/>
    <property type="match status" value="1"/>
</dbReference>
<dbReference type="FunFam" id="3.80.10.10:FF:000129">
    <property type="entry name" value="Leucine-rich repeat receptor-like kinase"/>
    <property type="match status" value="1"/>
</dbReference>
<feature type="domain" description="Protein kinase" evidence="21">
    <location>
        <begin position="567"/>
        <end position="840"/>
    </location>
</feature>
<dbReference type="Pfam" id="PF12819">
    <property type="entry name" value="Malectin_like"/>
    <property type="match status" value="1"/>
</dbReference>
<keyword evidence="13 19" id="KW-1133">Transmembrane helix</keyword>
<dbReference type="InterPro" id="IPR024788">
    <property type="entry name" value="Malectin-like_Carb-bd_dom"/>
</dbReference>
<evidence type="ECO:0000256" key="3">
    <source>
        <dbReference type="ARBA" id="ARBA00022527"/>
    </source>
</evidence>
<evidence type="ECO:0000256" key="1">
    <source>
        <dbReference type="ARBA" id="ARBA00004167"/>
    </source>
</evidence>
<dbReference type="PANTHER" id="PTHR45631">
    <property type="entry name" value="OS07G0107800 PROTEIN-RELATED"/>
    <property type="match status" value="1"/>
</dbReference>
<evidence type="ECO:0000256" key="5">
    <source>
        <dbReference type="ARBA" id="ARBA00022614"/>
    </source>
</evidence>
<dbReference type="GO" id="GO:0005524">
    <property type="term" value="F:ATP binding"/>
    <property type="evidence" value="ECO:0007669"/>
    <property type="project" value="UniProtKB-UniRule"/>
</dbReference>
<dbReference type="FunFam" id="3.30.200.20:FF:000394">
    <property type="entry name" value="Leucine-rich repeat receptor-like protein kinase"/>
    <property type="match status" value="1"/>
</dbReference>
<gene>
    <name evidence="23" type="primary">LOC110424239</name>
</gene>
<sequence>MGKRRHFLLFSSFALAFLIIHAQDQSGFISLDCGLPERSSYNESTTGINYTSDAPYIQTGISNRLPEFNSGMQQQVLEYLRSFPEGDRNCYMINLTKGEKYLIRTGFMYGNYDAKNEAPEFDLYLGPNLWATMVFQNASTAIFKEIIQVLQSNYLHVCLVNTGKGIPFISALELRLLKNITYNTQSATEALEFFLRDDFGSTSNSTFRFPQDVYDRIWQPYQRNDLGQISTSSPISSNSDYQPPLLAMRTASIPANASQPLNFSVQDSDSNSQFYLYVHVAEIEELQANQSREFIIYLNDKLWFQAYSPTYLRADTIQSLSAIKGGQFSMVRTRGSSLPPIINALEAYRVKELIQSQTVEKDVNAIVNIKSMYGLKRNWQGDPCAPQKYSWEGLNCSYEDSNPPRIISLNLSSSRLSGEIPPNIVNLTQLLYLDLSNNNLTGPVPEFLTQLQSLTLLNLEGNALNGSVPKGLIDRSNKGLLQLNVEGNQIPCTWESCSKKKKNSAVVPIVASVASVLSFLIIASAFLWWFKRAKPSGKMDLGSRKPYQQKELKNRQFTFSDVQKMTNNFERVIGKGGFGTVFHGCLGDTQVAVKMLSKSSIQGYKQFEAEVELLLRVHHRNLTSLIGYCDDGTNLGLIYEFMAKGNLAEYLSDSSSSVLNWEGRLGIALEAAQGLEYLHHGCKPPIIHRDVKSTNILLTENLQAKLSDFGLSKTFPIEGGSHVSTVVAGTPGYLDPEYSTSNRLTEKSDVYSFGVVLLEIITNRPVITRTINEPTHISHWVGSMLSNGDIENIVDSRLQGNFEINSVWKAIEVAMACLSPASTKRPTMNYVVTELSDCLLAEVKRTRGLDEDESQESVGMIAMDLGSEITPLAR</sequence>
<feature type="signal peptide" evidence="20">
    <location>
        <begin position="1"/>
        <end position="22"/>
    </location>
</feature>
<dbReference type="GeneID" id="110424239"/>
<dbReference type="OrthoDB" id="2017114at2759"/>
<evidence type="ECO:0000256" key="16">
    <source>
        <dbReference type="ARBA" id="ARBA00047899"/>
    </source>
</evidence>
<dbReference type="InterPro" id="IPR011009">
    <property type="entry name" value="Kinase-like_dom_sf"/>
</dbReference>
<protein>
    <recommendedName>
        <fullName evidence="2">non-specific serine/threonine protein kinase</fullName>
        <ecNumber evidence="2">2.7.11.1</ecNumber>
    </recommendedName>
</protein>
<keyword evidence="9" id="KW-0677">Repeat</keyword>
<dbReference type="PROSITE" id="PS00107">
    <property type="entry name" value="PROTEIN_KINASE_ATP"/>
    <property type="match status" value="1"/>
</dbReference>
<dbReference type="InterPro" id="IPR001245">
    <property type="entry name" value="Ser-Thr/Tyr_kinase_cat_dom"/>
</dbReference>
<dbReference type="Proteomes" id="UP000504621">
    <property type="component" value="Unplaced"/>
</dbReference>
<keyword evidence="6" id="KW-0808">Transferase</keyword>
<dbReference type="InterPro" id="IPR017441">
    <property type="entry name" value="Protein_kinase_ATP_BS"/>
</dbReference>
<keyword evidence="15" id="KW-0675">Receptor</keyword>
<keyword evidence="22" id="KW-1185">Reference proteome</keyword>
<keyword evidence="3" id="KW-0723">Serine/threonine-protein kinase</keyword>
<comment type="catalytic activity">
    <reaction evidence="17">
        <text>L-seryl-[protein] + ATP = O-phospho-L-seryl-[protein] + ADP + H(+)</text>
        <dbReference type="Rhea" id="RHEA:17989"/>
        <dbReference type="Rhea" id="RHEA-COMP:9863"/>
        <dbReference type="Rhea" id="RHEA-COMP:11604"/>
        <dbReference type="ChEBI" id="CHEBI:15378"/>
        <dbReference type="ChEBI" id="CHEBI:29999"/>
        <dbReference type="ChEBI" id="CHEBI:30616"/>
        <dbReference type="ChEBI" id="CHEBI:83421"/>
        <dbReference type="ChEBI" id="CHEBI:456216"/>
        <dbReference type="EC" id="2.7.11.1"/>
    </reaction>
</comment>
<evidence type="ECO:0000259" key="21">
    <source>
        <dbReference type="PROSITE" id="PS50011"/>
    </source>
</evidence>
<evidence type="ECO:0000256" key="6">
    <source>
        <dbReference type="ARBA" id="ARBA00022679"/>
    </source>
</evidence>
<dbReference type="FunFam" id="1.10.510.10:FF:000146">
    <property type="entry name" value="LRR receptor-like serine/threonine-protein kinase IOS1"/>
    <property type="match status" value="1"/>
</dbReference>
<dbReference type="Pfam" id="PF13855">
    <property type="entry name" value="LRR_8"/>
    <property type="match status" value="1"/>
</dbReference>
<evidence type="ECO:0000256" key="12">
    <source>
        <dbReference type="ARBA" id="ARBA00022840"/>
    </source>
</evidence>
<comment type="subcellular location">
    <subcellularLocation>
        <location evidence="1">Membrane</location>
        <topology evidence="1">Single-pass membrane protein</topology>
    </subcellularLocation>
</comment>
<evidence type="ECO:0000256" key="8">
    <source>
        <dbReference type="ARBA" id="ARBA00022729"/>
    </source>
</evidence>
<dbReference type="Pfam" id="PF07714">
    <property type="entry name" value="PK_Tyr_Ser-Thr"/>
    <property type="match status" value="1"/>
</dbReference>
<keyword evidence="5" id="KW-0433">Leucine-rich repeat</keyword>
<dbReference type="Gene3D" id="1.10.510.10">
    <property type="entry name" value="Transferase(Phosphotransferase) domain 1"/>
    <property type="match status" value="1"/>
</dbReference>
<evidence type="ECO:0000256" key="14">
    <source>
        <dbReference type="ARBA" id="ARBA00023136"/>
    </source>
</evidence>
<dbReference type="PROSITE" id="PS50011">
    <property type="entry name" value="PROTEIN_KINASE_DOM"/>
    <property type="match status" value="1"/>
</dbReference>
<dbReference type="InterPro" id="IPR008271">
    <property type="entry name" value="Ser/Thr_kinase_AS"/>
</dbReference>
<dbReference type="SUPFAM" id="SSF56112">
    <property type="entry name" value="Protein kinase-like (PK-like)"/>
    <property type="match status" value="1"/>
</dbReference>
<dbReference type="RefSeq" id="XP_021294455.1">
    <property type="nucleotide sequence ID" value="XM_021438780.1"/>
</dbReference>
<dbReference type="EC" id="2.7.11.1" evidence="2"/>
<evidence type="ECO:0000256" key="15">
    <source>
        <dbReference type="ARBA" id="ARBA00023170"/>
    </source>
</evidence>
<proteinExistence type="predicted"/>
<dbReference type="GO" id="GO:0004674">
    <property type="term" value="F:protein serine/threonine kinase activity"/>
    <property type="evidence" value="ECO:0007669"/>
    <property type="project" value="UniProtKB-KW"/>
</dbReference>
<dbReference type="InterPro" id="IPR001611">
    <property type="entry name" value="Leu-rich_rpt"/>
</dbReference>
<evidence type="ECO:0000256" key="4">
    <source>
        <dbReference type="ARBA" id="ARBA00022553"/>
    </source>
</evidence>
<evidence type="ECO:0000256" key="2">
    <source>
        <dbReference type="ARBA" id="ARBA00012513"/>
    </source>
</evidence>
<keyword evidence="12 18" id="KW-0067">ATP-binding</keyword>
<keyword evidence="7 19" id="KW-0812">Transmembrane</keyword>
<feature type="binding site" evidence="18">
    <location>
        <position position="594"/>
    </location>
    <ligand>
        <name>ATP</name>
        <dbReference type="ChEBI" id="CHEBI:30616"/>
    </ligand>
</feature>
<keyword evidence="11" id="KW-0418">Kinase</keyword>
<evidence type="ECO:0000256" key="13">
    <source>
        <dbReference type="ARBA" id="ARBA00022989"/>
    </source>
</evidence>
<evidence type="ECO:0000313" key="22">
    <source>
        <dbReference type="Proteomes" id="UP000504621"/>
    </source>
</evidence>
<dbReference type="GO" id="GO:0016020">
    <property type="term" value="C:membrane"/>
    <property type="evidence" value="ECO:0007669"/>
    <property type="project" value="UniProtKB-SubCell"/>
</dbReference>